<keyword evidence="2" id="KW-0539">Nucleus</keyword>
<feature type="domain" description="Ubiquitin-like" evidence="3">
    <location>
        <begin position="15"/>
        <end position="92"/>
    </location>
</feature>
<dbReference type="PANTHER" id="PTHR10562">
    <property type="entry name" value="SMALL UBIQUITIN-RELATED MODIFIER"/>
    <property type="match status" value="1"/>
</dbReference>
<dbReference type="WBParaSite" id="TREG1_94980.1">
    <property type="protein sequence ID" value="TREG1_94980.1"/>
    <property type="gene ID" value="TREG1_94980"/>
</dbReference>
<organism evidence="4 6">
    <name type="scientific">Trichobilharzia regenti</name>
    <name type="common">Nasal bird schistosome</name>
    <dbReference type="NCBI Taxonomy" id="157069"/>
    <lineage>
        <taxon>Eukaryota</taxon>
        <taxon>Metazoa</taxon>
        <taxon>Spiralia</taxon>
        <taxon>Lophotrochozoa</taxon>
        <taxon>Platyhelminthes</taxon>
        <taxon>Trematoda</taxon>
        <taxon>Digenea</taxon>
        <taxon>Strigeidida</taxon>
        <taxon>Schistosomatoidea</taxon>
        <taxon>Schistosomatidae</taxon>
        <taxon>Trichobilharzia</taxon>
    </lineage>
</organism>
<dbReference type="Pfam" id="PF11976">
    <property type="entry name" value="Rad60-SLD"/>
    <property type="match status" value="1"/>
</dbReference>
<proteinExistence type="inferred from homology"/>
<dbReference type="SUPFAM" id="SSF54236">
    <property type="entry name" value="Ubiquitin-like"/>
    <property type="match status" value="1"/>
</dbReference>
<keyword evidence="4" id="KW-1185">Reference proteome</keyword>
<dbReference type="AlphaFoldDB" id="A0AA85KKZ0"/>
<name>A0AA85KKZ0_TRIRE</name>
<evidence type="ECO:0000313" key="6">
    <source>
        <dbReference type="WBParaSite" id="TREG1_94980.2"/>
    </source>
</evidence>
<evidence type="ECO:0000256" key="1">
    <source>
        <dbReference type="ARBA" id="ARBA00009185"/>
    </source>
</evidence>
<evidence type="ECO:0000256" key="2">
    <source>
        <dbReference type="RuleBase" id="RU361190"/>
    </source>
</evidence>
<dbReference type="InterPro" id="IPR022617">
    <property type="entry name" value="Rad60/SUMO-like_dom"/>
</dbReference>
<comment type="similarity">
    <text evidence="1 2">Belongs to the ubiquitin family. SUMO subfamily.</text>
</comment>
<dbReference type="FunFam" id="3.10.20.90:FF:000174">
    <property type="entry name" value="Small ubiquitin-related modifier"/>
    <property type="match status" value="1"/>
</dbReference>
<dbReference type="GO" id="GO:0005634">
    <property type="term" value="C:nucleus"/>
    <property type="evidence" value="ECO:0007669"/>
    <property type="project" value="UniProtKB-SubCell"/>
</dbReference>
<dbReference type="InterPro" id="IPR029071">
    <property type="entry name" value="Ubiquitin-like_domsf"/>
</dbReference>
<keyword evidence="2" id="KW-0833">Ubl conjugation pathway</keyword>
<reference evidence="4" key="1">
    <citation type="submission" date="2022-06" db="EMBL/GenBank/DDBJ databases">
        <authorList>
            <person name="Berger JAMES D."/>
            <person name="Berger JAMES D."/>
        </authorList>
    </citation>
    <scope>NUCLEOTIDE SEQUENCE [LARGE SCALE GENOMIC DNA]</scope>
</reference>
<dbReference type="CDD" id="cd16115">
    <property type="entry name" value="Ubl_SUMO2_3_4"/>
    <property type="match status" value="1"/>
</dbReference>
<dbReference type="SMART" id="SM00213">
    <property type="entry name" value="UBQ"/>
    <property type="match status" value="1"/>
</dbReference>
<dbReference type="InterPro" id="IPR000626">
    <property type="entry name" value="Ubiquitin-like_dom"/>
</dbReference>
<dbReference type="Gene3D" id="3.10.20.90">
    <property type="entry name" value="Phosphatidylinositol 3-kinase Catalytic Subunit, Chain A, domain 1"/>
    <property type="match status" value="1"/>
</dbReference>
<reference evidence="5 6" key="2">
    <citation type="submission" date="2023-11" db="UniProtKB">
        <authorList>
            <consortium name="WormBaseParasite"/>
        </authorList>
    </citation>
    <scope>IDENTIFICATION</scope>
</reference>
<accession>A0AA85KKZ0</accession>
<dbReference type="PROSITE" id="PS50053">
    <property type="entry name" value="UBIQUITIN_2"/>
    <property type="match status" value="1"/>
</dbReference>
<dbReference type="WBParaSite" id="TREG1_94980.2">
    <property type="protein sequence ID" value="TREG1_94980.2"/>
    <property type="gene ID" value="TREG1_94980"/>
</dbReference>
<comment type="subcellular location">
    <subcellularLocation>
        <location evidence="2">Nucleus</location>
    </subcellularLocation>
</comment>
<sequence length="93" mass="10417">MTGMAETVNKEATTEHINVKVQGQEGSIIHFKIKKNTPLRKLMMAYCDRLGLKQPTVRFIFDGNNIHDTDTPASLDMGEDDTIEVFQTQTGGF</sequence>
<evidence type="ECO:0000259" key="3">
    <source>
        <dbReference type="PROSITE" id="PS50053"/>
    </source>
</evidence>
<evidence type="ECO:0000313" key="5">
    <source>
        <dbReference type="WBParaSite" id="TREG1_94980.1"/>
    </source>
</evidence>
<protein>
    <recommendedName>
        <fullName evidence="2">Small ubiquitin-related modifier</fullName>
        <shortName evidence="2">SUMO</shortName>
    </recommendedName>
</protein>
<dbReference type="WBParaSite" id="TREG1_94980.3">
    <property type="protein sequence ID" value="TREG1_94980.3"/>
    <property type="gene ID" value="TREG1_94980"/>
</dbReference>
<dbReference type="Proteomes" id="UP000050795">
    <property type="component" value="Unassembled WGS sequence"/>
</dbReference>
<evidence type="ECO:0000313" key="4">
    <source>
        <dbReference type="Proteomes" id="UP000050795"/>
    </source>
</evidence>